<dbReference type="InterPro" id="IPR014721">
    <property type="entry name" value="Ribsml_uS5_D2-typ_fold_subgr"/>
</dbReference>
<protein>
    <submittedName>
        <fullName evidence="7">Small GTP-binding protein domain-containing protein</fullName>
    </submittedName>
</protein>
<evidence type="ECO:0000256" key="2">
    <source>
        <dbReference type="ARBA" id="ARBA00022917"/>
    </source>
</evidence>
<dbReference type="InterPro" id="IPR009000">
    <property type="entry name" value="Transl_B-barrel_sf"/>
</dbReference>
<evidence type="ECO:0000256" key="1">
    <source>
        <dbReference type="ARBA" id="ARBA00022741"/>
    </source>
</evidence>
<dbReference type="AlphaFoldDB" id="A0A1M6MER0"/>
<dbReference type="InterPro" id="IPR035650">
    <property type="entry name" value="Tet_C"/>
</dbReference>
<dbReference type="InterPro" id="IPR020568">
    <property type="entry name" value="Ribosomal_Su5_D2-typ_SF"/>
</dbReference>
<reference evidence="7 8" key="1">
    <citation type="submission" date="2016-11" db="EMBL/GenBank/DDBJ databases">
        <authorList>
            <person name="Jaros S."/>
            <person name="Januszkiewicz K."/>
            <person name="Wedrychowicz H."/>
        </authorList>
    </citation>
    <scope>NUCLEOTIDE SEQUENCE [LARGE SCALE GENOMIC DNA]</scope>
    <source>
        <strain evidence="7 8">DSM 15480</strain>
    </source>
</reference>
<name>A0A1M6MER0_9FIRM</name>
<dbReference type="Gene3D" id="3.30.70.240">
    <property type="match status" value="1"/>
</dbReference>
<dbReference type="SMART" id="SM00889">
    <property type="entry name" value="EFG_IV"/>
    <property type="match status" value="1"/>
</dbReference>
<dbReference type="InterPro" id="IPR027417">
    <property type="entry name" value="P-loop_NTPase"/>
</dbReference>
<dbReference type="PRINTS" id="PR00315">
    <property type="entry name" value="ELONGATNFCT"/>
</dbReference>
<accession>A0A1M6MER0</accession>
<dbReference type="PANTHER" id="PTHR43261">
    <property type="entry name" value="TRANSLATION ELONGATION FACTOR G-RELATED"/>
    <property type="match status" value="1"/>
</dbReference>
<dbReference type="InterPro" id="IPR005517">
    <property type="entry name" value="Transl_elong_EFG/EF2_IV"/>
</dbReference>
<dbReference type="Gene3D" id="3.40.50.300">
    <property type="entry name" value="P-loop containing nucleotide triphosphate hydrolases"/>
    <property type="match status" value="1"/>
</dbReference>
<dbReference type="InterPro" id="IPR000640">
    <property type="entry name" value="EFG_V-like"/>
</dbReference>
<dbReference type="GO" id="GO:0005525">
    <property type="term" value="F:GTP binding"/>
    <property type="evidence" value="ECO:0007669"/>
    <property type="project" value="UniProtKB-KW"/>
</dbReference>
<dbReference type="Gene3D" id="3.30.70.870">
    <property type="entry name" value="Elongation Factor G (Translational Gtpase), domain 3"/>
    <property type="match status" value="1"/>
</dbReference>
<evidence type="ECO:0000313" key="7">
    <source>
        <dbReference type="EMBL" id="SHJ81944.1"/>
    </source>
</evidence>
<dbReference type="Pfam" id="PF00009">
    <property type="entry name" value="GTP_EFTU"/>
    <property type="match status" value="1"/>
</dbReference>
<dbReference type="NCBIfam" id="TIGR00231">
    <property type="entry name" value="small_GTP"/>
    <property type="match status" value="1"/>
</dbReference>
<dbReference type="GO" id="GO:0006412">
    <property type="term" value="P:translation"/>
    <property type="evidence" value="ECO:0007669"/>
    <property type="project" value="UniProtKB-KW"/>
</dbReference>
<dbReference type="PROSITE" id="PS51722">
    <property type="entry name" value="G_TR_2"/>
    <property type="match status" value="1"/>
</dbReference>
<keyword evidence="1" id="KW-0547">Nucleotide-binding</keyword>
<dbReference type="InterPro" id="IPR035647">
    <property type="entry name" value="EFG_III/V"/>
</dbReference>
<organism evidence="7 8">
    <name type="scientific">Hespellia stercorisuis DSM 15480</name>
    <dbReference type="NCBI Taxonomy" id="1121950"/>
    <lineage>
        <taxon>Bacteria</taxon>
        <taxon>Bacillati</taxon>
        <taxon>Bacillota</taxon>
        <taxon>Clostridia</taxon>
        <taxon>Lachnospirales</taxon>
        <taxon>Lachnospiraceae</taxon>
        <taxon>Hespellia</taxon>
    </lineage>
</organism>
<evidence type="ECO:0000256" key="4">
    <source>
        <dbReference type="ARBA" id="ARBA00023251"/>
    </source>
</evidence>
<dbReference type="Gene3D" id="3.30.230.10">
    <property type="match status" value="1"/>
</dbReference>
<dbReference type="PANTHER" id="PTHR43261:SF1">
    <property type="entry name" value="RIBOSOME-RELEASING FACTOR 2, MITOCHONDRIAL"/>
    <property type="match status" value="1"/>
</dbReference>
<proteinExistence type="predicted"/>
<keyword evidence="3" id="KW-0342">GTP-binding</keyword>
<dbReference type="InterPro" id="IPR031157">
    <property type="entry name" value="G_TR_CS"/>
</dbReference>
<dbReference type="EMBL" id="FQZY01000018">
    <property type="protein sequence ID" value="SHJ81944.1"/>
    <property type="molecule type" value="Genomic_DNA"/>
</dbReference>
<dbReference type="OrthoDB" id="9801472at2"/>
<feature type="domain" description="Tr-type G" evidence="6">
    <location>
        <begin position="3"/>
        <end position="204"/>
    </location>
</feature>
<keyword evidence="4" id="KW-0046">Antibiotic resistance</keyword>
<dbReference type="SUPFAM" id="SSF54211">
    <property type="entry name" value="Ribosomal protein S5 domain 2-like"/>
    <property type="match status" value="1"/>
</dbReference>
<feature type="region of interest" description="Disordered" evidence="5">
    <location>
        <begin position="853"/>
        <end position="875"/>
    </location>
</feature>
<dbReference type="InterPro" id="IPR010298">
    <property type="entry name" value="YacP-like"/>
</dbReference>
<dbReference type="CDD" id="cd03711">
    <property type="entry name" value="Tet_C"/>
    <property type="match status" value="1"/>
</dbReference>
<dbReference type="GO" id="GO:0032790">
    <property type="term" value="P:ribosome disassembly"/>
    <property type="evidence" value="ECO:0007669"/>
    <property type="project" value="TreeGrafter"/>
</dbReference>
<dbReference type="Proteomes" id="UP000184301">
    <property type="component" value="Unassembled WGS sequence"/>
</dbReference>
<evidence type="ECO:0000259" key="6">
    <source>
        <dbReference type="PROSITE" id="PS51722"/>
    </source>
</evidence>
<dbReference type="PROSITE" id="PS00301">
    <property type="entry name" value="G_TR_1"/>
    <property type="match status" value="1"/>
</dbReference>
<dbReference type="Gene3D" id="2.40.30.10">
    <property type="entry name" value="Translation factors"/>
    <property type="match status" value="1"/>
</dbReference>
<dbReference type="GO" id="GO:0003924">
    <property type="term" value="F:GTPase activity"/>
    <property type="evidence" value="ECO:0007669"/>
    <property type="project" value="InterPro"/>
</dbReference>
<keyword evidence="2" id="KW-0648">Protein biosynthesis</keyword>
<dbReference type="SUPFAM" id="SSF54980">
    <property type="entry name" value="EF-G C-terminal domain-like"/>
    <property type="match status" value="2"/>
</dbReference>
<dbReference type="SUPFAM" id="SSF50447">
    <property type="entry name" value="Translation proteins"/>
    <property type="match status" value="1"/>
</dbReference>
<dbReference type="SMART" id="SM00838">
    <property type="entry name" value="EFG_C"/>
    <property type="match status" value="1"/>
</dbReference>
<sequence length="875" mass="98794">MQNKKINIGILAHVDAGKTTLSEAMLYITGTTRRLGRVDTRDAFLDNDEMERSRGITIFSKQAQLTYEDMEITLLDTPGHVDFSAETERTLQVLDYAVLVVSGADGVQGHTETLWRLLKRHEIPTFLFINKMDQDGTNKEKLLEQLQERLGEGCQEFTPGLMEIINEVRPGGAGSMTDTGAASDKDKKAMELLEGLRMYAKSREYPKEFGARVYKIARDENGTRLTYLKVTGGTLKVKDVLTDAAEKVNQIRIYSGAAFEAVPEVQAGTVCAVTGLTQTFPGEGIGAEPDSEIPVLEPVLTYRIILPENVHANVMLGKLKELEEEEPQLHIVWNENLREIQAQLMGEVQTEILQYLIKKRFGVWVEFGAGKIMYRETVSRAVEGVGHFEPLRHYAEVHLLLEPGEAGSGMVFHTKCSEDVLDRNWQRLILTHLEEREHVGVLTGAHITDMNITLTSGKAHLKHTEGGDFRQATYRAVRQGLMSARAQDAAVLLEPCYAYRLEVPTEMIGRAMSDVERMCGTMEPPEQEGEMSILQGIAPVATMQNYQKELQAYTSGRGKMSCSLSGYRPCHNAQEVITARNYQPEMDLENPTGSVFCAHGAGFVVSWDEVEEYMHMDNTLEHVMPKSHGSNIRLTEDELDEIYVQTILPKKKPESKAAKKVSFDKKKPKPVEVIYNPDKKPPLKEYLLVDGYNVIFAWDELKELAEISLDAARLKLQDILCNYQGFRQCHLIVVFDAYKIPGHVEEVEEYHNIQVVFTQEAETADQYIEKAAHEMGRKYHVTVATSDGTEQVIIRSKGCFLLSSRELKEEIARTNREIREAHIDNPQGKEKSSNYLFDHMPEELAEQMEEIRLGRKNMDQVKGNPSRQEKYGADE</sequence>
<dbReference type="SUPFAM" id="SSF52540">
    <property type="entry name" value="P-loop containing nucleoside triphosphate hydrolases"/>
    <property type="match status" value="1"/>
</dbReference>
<keyword evidence="8" id="KW-1185">Reference proteome</keyword>
<evidence type="ECO:0000256" key="3">
    <source>
        <dbReference type="ARBA" id="ARBA00023134"/>
    </source>
</evidence>
<evidence type="ECO:0000256" key="5">
    <source>
        <dbReference type="SAM" id="MobiDB-lite"/>
    </source>
</evidence>
<dbReference type="STRING" id="1121950.SAMN02745243_01456"/>
<gene>
    <name evidence="7" type="ORF">SAMN02745243_01456</name>
</gene>
<dbReference type="InterPro" id="IPR005225">
    <property type="entry name" value="Small_GTP-bd"/>
</dbReference>
<dbReference type="RefSeq" id="WP_084533951.1">
    <property type="nucleotide sequence ID" value="NZ_FQZY01000018.1"/>
</dbReference>
<evidence type="ECO:0000313" key="8">
    <source>
        <dbReference type="Proteomes" id="UP000184301"/>
    </source>
</evidence>
<dbReference type="Pfam" id="PF05991">
    <property type="entry name" value="NYN_YacP"/>
    <property type="match status" value="1"/>
</dbReference>
<dbReference type="GO" id="GO:0046677">
    <property type="term" value="P:response to antibiotic"/>
    <property type="evidence" value="ECO:0007669"/>
    <property type="project" value="UniProtKB-KW"/>
</dbReference>
<dbReference type="Pfam" id="PF03764">
    <property type="entry name" value="EFG_IV"/>
    <property type="match status" value="1"/>
</dbReference>
<dbReference type="Pfam" id="PF00679">
    <property type="entry name" value="EFG_C"/>
    <property type="match status" value="1"/>
</dbReference>
<dbReference type="InterPro" id="IPR000795">
    <property type="entry name" value="T_Tr_GTP-bd_dom"/>
</dbReference>
<dbReference type="CDD" id="cd10912">
    <property type="entry name" value="PIN_YacP-like"/>
    <property type="match status" value="1"/>
</dbReference>